<dbReference type="EMBL" id="CP097289">
    <property type="protein sequence ID" value="UQT54362.1"/>
    <property type="molecule type" value="Genomic_DNA"/>
</dbReference>
<proteinExistence type="predicted"/>
<dbReference type="Proteomes" id="UP000829992">
    <property type="component" value="Chromosome"/>
</dbReference>
<evidence type="ECO:0000313" key="1">
    <source>
        <dbReference type="EMBL" id="UQT54362.1"/>
    </source>
</evidence>
<name>A0ABY4PKQ9_9ACTN</name>
<dbReference type="RefSeq" id="WP_249585858.1">
    <property type="nucleotide sequence ID" value="NZ_BAAAQL010000002.1"/>
</dbReference>
<accession>A0ABY4PKQ9</accession>
<evidence type="ECO:0000313" key="2">
    <source>
        <dbReference type="Proteomes" id="UP000829992"/>
    </source>
</evidence>
<gene>
    <name evidence="1" type="ORF">M4V62_04265</name>
</gene>
<protein>
    <submittedName>
        <fullName evidence="1">Uncharacterized protein</fullName>
    </submittedName>
</protein>
<organism evidence="1 2">
    <name type="scientific">Streptomyces durmitorensis</name>
    <dbReference type="NCBI Taxonomy" id="319947"/>
    <lineage>
        <taxon>Bacteria</taxon>
        <taxon>Bacillati</taxon>
        <taxon>Actinomycetota</taxon>
        <taxon>Actinomycetes</taxon>
        <taxon>Kitasatosporales</taxon>
        <taxon>Streptomycetaceae</taxon>
        <taxon>Streptomyces</taxon>
    </lineage>
</organism>
<reference evidence="1 2" key="1">
    <citation type="submission" date="2022-05" db="EMBL/GenBank/DDBJ databases">
        <authorList>
            <person name="Zhou X."/>
            <person name="Li K."/>
            <person name="Man Y."/>
        </authorList>
    </citation>
    <scope>NUCLEOTIDE SEQUENCE [LARGE SCALE GENOMIC DNA]</scope>
    <source>
        <strain evidence="1 2">MS405</strain>
    </source>
</reference>
<keyword evidence="2" id="KW-1185">Reference proteome</keyword>
<sequence length="153" mass="18327">MTDDTTLALTFKRYAQQFAMDEELFLDMDVSVQRDFIGDQLLFQLKTKILADDLPPETFTARHRVTYEVPTSTWQMWKKRHARRWYARRLVTRWPVRYGPDPDGRGTDAVCEFNLERYRIYPRSRLQLPRDQFGLAVLAHGIRDLRWEEKTEA</sequence>